<dbReference type="AlphaFoldDB" id="A0A542DPU3"/>
<dbReference type="EMBL" id="VFML01000001">
    <property type="protein sequence ID" value="TQJ05121.1"/>
    <property type="molecule type" value="Genomic_DNA"/>
</dbReference>
<proteinExistence type="predicted"/>
<dbReference type="PANTHER" id="PTHR40393">
    <property type="entry name" value="LYSINE BIOSYNTHESIS PROTEIN-RELATED-RELATED"/>
    <property type="match status" value="1"/>
</dbReference>
<sequence length="60" mass="6600">MQKITYAAECPECASAVTIEAEVRVSEIIECTDCRSELEIVSTEPPELALAPEVEDDWGE</sequence>
<dbReference type="OrthoDB" id="2628219at2"/>
<gene>
    <name evidence="1" type="ORF">FB471_4945</name>
</gene>
<dbReference type="Gene3D" id="2.20.28.160">
    <property type="match status" value="1"/>
</dbReference>
<protein>
    <submittedName>
        <fullName evidence="1">Alpha-aminoadipate carrier protein LysW</fullName>
    </submittedName>
</protein>
<name>A0A542DPU3_AMYCI</name>
<comment type="caution">
    <text evidence="1">The sequence shown here is derived from an EMBL/GenBank/DDBJ whole genome shotgun (WGS) entry which is preliminary data.</text>
</comment>
<dbReference type="InterPro" id="IPR005906">
    <property type="entry name" value="LysW"/>
</dbReference>
<dbReference type="PANTHER" id="PTHR40393:SF1">
    <property type="entry name" value="LYSINE BIOSYNTHESIS PROTEIN-RELATED"/>
    <property type="match status" value="1"/>
</dbReference>
<evidence type="ECO:0000313" key="1">
    <source>
        <dbReference type="EMBL" id="TQJ05121.1"/>
    </source>
</evidence>
<keyword evidence="2" id="KW-1185">Reference proteome</keyword>
<evidence type="ECO:0000313" key="2">
    <source>
        <dbReference type="Proteomes" id="UP000320876"/>
    </source>
</evidence>
<dbReference type="RefSeq" id="WP_142000696.1">
    <property type="nucleotide sequence ID" value="NZ_VFML01000001.1"/>
</dbReference>
<organism evidence="1 2">
    <name type="scientific">Amycolatopsis cihanbeyliensis</name>
    <dbReference type="NCBI Taxonomy" id="1128664"/>
    <lineage>
        <taxon>Bacteria</taxon>
        <taxon>Bacillati</taxon>
        <taxon>Actinomycetota</taxon>
        <taxon>Actinomycetes</taxon>
        <taxon>Pseudonocardiales</taxon>
        <taxon>Pseudonocardiaceae</taxon>
        <taxon>Amycolatopsis</taxon>
    </lineage>
</organism>
<reference evidence="1 2" key="1">
    <citation type="submission" date="2019-06" db="EMBL/GenBank/DDBJ databases">
        <title>Sequencing the genomes of 1000 actinobacteria strains.</title>
        <authorList>
            <person name="Klenk H.-P."/>
        </authorList>
    </citation>
    <scope>NUCLEOTIDE SEQUENCE [LARGE SCALE GENOMIC DNA]</scope>
    <source>
        <strain evidence="1 2">DSM 45679</strain>
    </source>
</reference>
<accession>A0A542DPU3</accession>
<dbReference type="Pfam" id="PF21344">
    <property type="entry name" value="Zn_ribbon_LysW"/>
    <property type="match status" value="1"/>
</dbReference>
<dbReference type="Proteomes" id="UP000320876">
    <property type="component" value="Unassembled WGS sequence"/>
</dbReference>